<dbReference type="Gene3D" id="1.20.1170.10">
    <property type="match status" value="1"/>
</dbReference>
<reference evidence="2 3" key="1">
    <citation type="submission" date="2015-01" db="EMBL/GenBank/DDBJ databases">
        <title>Genome sequence of bacillus megaterium Q3.</title>
        <authorList>
            <person name="Wang Y."/>
            <person name="Luo K."/>
            <person name="Bai L."/>
            <person name="Luo F."/>
        </authorList>
    </citation>
    <scope>NUCLEOTIDE SEQUENCE [LARGE SCALE GENOMIC DNA]</scope>
    <source>
        <strain evidence="2 3">Q3</strain>
    </source>
</reference>
<name>A0A806TBF6_PRIMG</name>
<evidence type="ECO:0000256" key="1">
    <source>
        <dbReference type="SAM" id="Phobius"/>
    </source>
</evidence>
<organism evidence="2 3">
    <name type="scientific">Priestia megaterium Q3</name>
    <dbReference type="NCBI Taxonomy" id="1452722"/>
    <lineage>
        <taxon>Bacteria</taxon>
        <taxon>Bacillati</taxon>
        <taxon>Bacillota</taxon>
        <taxon>Bacilli</taxon>
        <taxon>Bacillales</taxon>
        <taxon>Bacillaceae</taxon>
        <taxon>Priestia</taxon>
    </lineage>
</organism>
<keyword evidence="1" id="KW-1133">Transmembrane helix</keyword>
<accession>A0A806TBF6</accession>
<evidence type="ECO:0000313" key="2">
    <source>
        <dbReference type="EMBL" id="AKP75272.1"/>
    </source>
</evidence>
<gene>
    <name evidence="2" type="ORF">AS52_00251</name>
</gene>
<dbReference type="EMBL" id="CP010586">
    <property type="protein sequence ID" value="AKP75272.1"/>
    <property type="molecule type" value="Genomic_DNA"/>
</dbReference>
<keyword evidence="1" id="KW-0812">Transmembrane</keyword>
<protein>
    <submittedName>
        <fullName evidence="2">Uncharacterized protein</fullName>
    </submittedName>
</protein>
<proteinExistence type="predicted"/>
<feature type="transmembrane region" description="Helical" evidence="1">
    <location>
        <begin position="9"/>
        <end position="26"/>
    </location>
</feature>
<dbReference type="RefSeq" id="WP_049162716.1">
    <property type="nucleotide sequence ID" value="NZ_CP010586.1"/>
</dbReference>
<dbReference type="Proteomes" id="UP000036410">
    <property type="component" value="Chromosome"/>
</dbReference>
<sequence length="288" mass="33003">MKGFPNKRDFFYIVGFLIITIIFIISGRLPHEADIVDYVGFAGTIVSILLAVVAIIYSFYQSSTYENVNSKLDNSAHKIEKATQELSDVSEIKGLIDEFKDEVSEIKTSMVGLNEVVSTIDNQVTHINKNWEETKTNIMKTVTVNKEVSVENESFLTKEYFEKLLGNGGILQIYSLYVIDRKLASNNKVIDLNKFNKIYVKEILKYDKDEDDKRYFDNILYVQVGFIMGYKMAGFIGMKNNTLGTIEVKHINPELSKALNEKVNTYKVNDTERYNGFKQVEKAIREES</sequence>
<keyword evidence="1" id="KW-0472">Membrane</keyword>
<dbReference type="AlphaFoldDB" id="A0A806TBF6"/>
<feature type="transmembrane region" description="Helical" evidence="1">
    <location>
        <begin position="38"/>
        <end position="60"/>
    </location>
</feature>
<evidence type="ECO:0000313" key="3">
    <source>
        <dbReference type="Proteomes" id="UP000036410"/>
    </source>
</evidence>